<evidence type="ECO:0000256" key="2">
    <source>
        <dbReference type="SAM" id="Phobius"/>
    </source>
</evidence>
<organism evidence="3 4">
    <name type="scientific">Acetanaerobacterium elongatum</name>
    <dbReference type="NCBI Taxonomy" id="258515"/>
    <lineage>
        <taxon>Bacteria</taxon>
        <taxon>Bacillati</taxon>
        <taxon>Bacillota</taxon>
        <taxon>Clostridia</taxon>
        <taxon>Eubacteriales</taxon>
        <taxon>Oscillospiraceae</taxon>
        <taxon>Acetanaerobacterium</taxon>
    </lineage>
</organism>
<feature type="region of interest" description="Disordered" evidence="1">
    <location>
        <begin position="842"/>
        <end position="866"/>
    </location>
</feature>
<keyword evidence="2" id="KW-0812">Transmembrane</keyword>
<evidence type="ECO:0000313" key="3">
    <source>
        <dbReference type="EMBL" id="SDM58885.1"/>
    </source>
</evidence>
<feature type="region of interest" description="Disordered" evidence="1">
    <location>
        <begin position="949"/>
        <end position="989"/>
    </location>
</feature>
<evidence type="ECO:0000313" key="4">
    <source>
        <dbReference type="Proteomes" id="UP000199182"/>
    </source>
</evidence>
<feature type="transmembrane region" description="Helical" evidence="2">
    <location>
        <begin position="357"/>
        <end position="375"/>
    </location>
</feature>
<evidence type="ECO:0000256" key="1">
    <source>
        <dbReference type="SAM" id="MobiDB-lite"/>
    </source>
</evidence>
<feature type="transmembrane region" description="Helical" evidence="2">
    <location>
        <begin position="382"/>
        <end position="402"/>
    </location>
</feature>
<feature type="transmembrane region" description="Helical" evidence="2">
    <location>
        <begin position="101"/>
        <end position="122"/>
    </location>
</feature>
<feature type="transmembrane region" description="Helical" evidence="2">
    <location>
        <begin position="226"/>
        <end position="251"/>
    </location>
</feature>
<reference evidence="3 4" key="1">
    <citation type="submission" date="2016-10" db="EMBL/GenBank/DDBJ databases">
        <authorList>
            <person name="de Groot N.N."/>
        </authorList>
    </citation>
    <scope>NUCLEOTIDE SEQUENCE [LARGE SCALE GENOMIC DNA]</scope>
    <source>
        <strain evidence="3 4">CGMCC 1.5012</strain>
    </source>
</reference>
<keyword evidence="2" id="KW-0472">Membrane</keyword>
<dbReference type="Proteomes" id="UP000199182">
    <property type="component" value="Unassembled WGS sequence"/>
</dbReference>
<gene>
    <name evidence="3" type="ORF">SAMN05192585_1027</name>
</gene>
<keyword evidence="2" id="KW-1133">Transmembrane helix</keyword>
<name>A0A1G9UH75_9FIRM</name>
<feature type="transmembrane region" description="Helical" evidence="2">
    <location>
        <begin position="12"/>
        <end position="34"/>
    </location>
</feature>
<dbReference type="PANTHER" id="PTHR38454">
    <property type="entry name" value="INTEGRAL MEMBRANE PROTEIN-RELATED"/>
    <property type="match status" value="1"/>
</dbReference>
<dbReference type="RefSeq" id="WP_242871655.1">
    <property type="nucleotide sequence ID" value="NZ_FNID01000002.1"/>
</dbReference>
<feature type="compositionally biased region" description="Pro residues" evidence="1">
    <location>
        <begin position="954"/>
        <end position="966"/>
    </location>
</feature>
<feature type="transmembrane region" description="Helical" evidence="2">
    <location>
        <begin position="263"/>
        <end position="281"/>
    </location>
</feature>
<feature type="transmembrane region" description="Helical" evidence="2">
    <location>
        <begin position="748"/>
        <end position="769"/>
    </location>
</feature>
<feature type="transmembrane region" description="Helical" evidence="2">
    <location>
        <begin position="422"/>
        <end position="440"/>
    </location>
</feature>
<feature type="transmembrane region" description="Helical" evidence="2">
    <location>
        <begin position="452"/>
        <end position="471"/>
    </location>
</feature>
<protein>
    <submittedName>
        <fullName evidence="3">Uncharacterized membrane protein YfhO</fullName>
    </submittedName>
</protein>
<accession>A0A1G9UH75</accession>
<dbReference type="Pfam" id="PF09586">
    <property type="entry name" value="YfhO"/>
    <property type="match status" value="2"/>
</dbReference>
<dbReference type="STRING" id="258515.SAMN05192585_1027"/>
<feature type="transmembrane region" description="Helical" evidence="2">
    <location>
        <begin position="134"/>
        <end position="154"/>
    </location>
</feature>
<feature type="compositionally biased region" description="Low complexity" evidence="1">
    <location>
        <begin position="967"/>
        <end position="981"/>
    </location>
</feature>
<sequence>MMTSKKLKTNERYGQAFLIGLVVAAVMFLPFVIYDRGYFFFFGDFNVQQIPFYKLAQEAVRTGDIYWNWFTDLGANFIGSYSFYLLGSPFFWLTLPFPTAWVPYLMAPLFCLKFGVISLTGYGYITRFVKNKDYALLGGILYAFSGFGIYNIFFNHFHEAIAFFPLLLISLEELMMNKRRGFFAVSVFICALSNYFFFAGQVMFVILYFIIRLSTGDYKLTVNKFLTIALESVLGVAMAAFLLVPAALAVIQNPRVDDFFTGWSALFYGNVQRYGAILQTFFFPPDLPSRPNFFPDGNVKWASVAGWLPLVSMCGVIAFMQRGRGHFVKRVLLLSLTFALVPILNSAFFLFNSSYYARWFYMPILFLSLATVIAFEDKEADILSGIRWTGFITAAIAVAIGLMPKKDGDKTILGLEEYPDRFWLYVGISMLCVVLMYFLFRFFKERKNFPRILLVTACIISFAYGATFIGLGKTHSYSTDYIINTALNARDNFKLPETKDQFWRADVYDGMDNQAMYWHLPNIQAFHSIVPASVMNFYESIGIERQVASRPETSNYGLRPLVSVRWLFVNKDGNRDFGMPGYNYYDTQYGYEIYENTNYIPMGFAYDSYVDQVQFNNAPESRRTNLMVHSIYLDWETADRNADILTHEEDSNISELNEEQLADDCKARTSQSCYYFKPDNYGFTAAINLPSEKLVFFSVPYDSGFVATVNGKPARIEKANVGFMAVRVPAGSSTIRFEYFTPGLYEGIYVSLGALLIFLVYMGIWLLWLRKHPRQLPPEELPESSEPQQLSLYIDDEMPTLAVDPLAESEPATFTADTAAPGQPKPRQLGAYVSRAALSKPLPPQAQAAVQPQAPPQAEAAPEPALHEPASVIQEPAAAPTVQPNAAPVQAVFEAPAEPKAVSATANTAVSPTPATPAPAAPAPASFVPKSGFVPSFNPAPERQFNASFVRPRPASPTPAPTPAAEPPKNAEAPAAAPTVPQNDSASPMQRITPEQFKTMLYADDRFIVDPTKPEEK</sequence>
<dbReference type="AlphaFoldDB" id="A0A1G9UH75"/>
<proteinExistence type="predicted"/>
<keyword evidence="4" id="KW-1185">Reference proteome</keyword>
<feature type="region of interest" description="Disordered" evidence="1">
    <location>
        <begin position="899"/>
        <end position="928"/>
    </location>
</feature>
<dbReference type="EMBL" id="FNID01000002">
    <property type="protein sequence ID" value="SDM58885.1"/>
    <property type="molecule type" value="Genomic_DNA"/>
</dbReference>
<feature type="transmembrane region" description="Helical" evidence="2">
    <location>
        <begin position="301"/>
        <end position="319"/>
    </location>
</feature>
<feature type="transmembrane region" description="Helical" evidence="2">
    <location>
        <begin position="183"/>
        <end position="211"/>
    </location>
</feature>
<dbReference type="InterPro" id="IPR018580">
    <property type="entry name" value="Uncharacterised_YfhO"/>
</dbReference>
<dbReference type="PANTHER" id="PTHR38454:SF1">
    <property type="entry name" value="INTEGRAL MEMBRANE PROTEIN"/>
    <property type="match status" value="1"/>
</dbReference>
<feature type="transmembrane region" description="Helical" evidence="2">
    <location>
        <begin position="331"/>
        <end position="351"/>
    </location>
</feature>
<feature type="compositionally biased region" description="Low complexity" evidence="1">
    <location>
        <begin position="901"/>
        <end position="913"/>
    </location>
</feature>
<feature type="compositionally biased region" description="Low complexity" evidence="1">
    <location>
        <begin position="845"/>
        <end position="866"/>
    </location>
</feature>